<keyword evidence="2" id="KW-1185">Reference proteome</keyword>
<evidence type="ECO:0000313" key="2">
    <source>
        <dbReference type="Proteomes" id="UP001185659"/>
    </source>
</evidence>
<organism evidence="1 2">
    <name type="scientific">Nitratireductor aquimarinus</name>
    <dbReference type="NCBI Taxonomy" id="889300"/>
    <lineage>
        <taxon>Bacteria</taxon>
        <taxon>Pseudomonadati</taxon>
        <taxon>Pseudomonadota</taxon>
        <taxon>Alphaproteobacteria</taxon>
        <taxon>Hyphomicrobiales</taxon>
        <taxon>Phyllobacteriaceae</taxon>
        <taxon>Nitratireductor</taxon>
    </lineage>
</organism>
<feature type="non-terminal residue" evidence="1">
    <location>
        <position position="1"/>
    </location>
</feature>
<proteinExistence type="predicted"/>
<dbReference type="GO" id="GO:0004834">
    <property type="term" value="F:tryptophan synthase activity"/>
    <property type="evidence" value="ECO:0007669"/>
    <property type="project" value="UniProtKB-EC"/>
</dbReference>
<accession>A0ABU4AQZ9</accession>
<dbReference type="Proteomes" id="UP001185659">
    <property type="component" value="Unassembled WGS sequence"/>
</dbReference>
<reference evidence="1 2" key="1">
    <citation type="submission" date="2023-10" db="EMBL/GenBank/DDBJ databases">
        <authorList>
            <person name="Venkata Ramana C."/>
            <person name="Sasikala C."/>
            <person name="Dhurka M."/>
        </authorList>
    </citation>
    <scope>NUCLEOTIDE SEQUENCE [LARGE SCALE GENOMIC DNA]</scope>
    <source>
        <strain evidence="1 2">KCTC 32151</strain>
    </source>
</reference>
<keyword evidence="1" id="KW-0456">Lyase</keyword>
<name>A0ABU4AQZ9_9HYPH</name>
<comment type="caution">
    <text evidence="1">The sequence shown here is derived from an EMBL/GenBank/DDBJ whole genome shotgun (WGS) entry which is preliminary data.</text>
</comment>
<gene>
    <name evidence="1" type="primary">trpA</name>
    <name evidence="1" type="ORF">R2G56_20470</name>
</gene>
<protein>
    <submittedName>
        <fullName evidence="1">Tryptophan synthase subunit alpha</fullName>
        <ecNumber evidence="1">4.2.1.20</ecNumber>
    </submittedName>
</protein>
<dbReference type="EC" id="4.2.1.20" evidence="1"/>
<sequence length="50" mass="5053">GVVVGSAIVATIAQCYDADGNRIEDPAEAVATLVKGLADGVREARLAVAR</sequence>
<dbReference type="EMBL" id="JAWLIP010000012">
    <property type="protein sequence ID" value="MDV6228670.1"/>
    <property type="molecule type" value="Genomic_DNA"/>
</dbReference>
<evidence type="ECO:0000313" key="1">
    <source>
        <dbReference type="EMBL" id="MDV6228670.1"/>
    </source>
</evidence>